<evidence type="ECO:0000256" key="7">
    <source>
        <dbReference type="ARBA" id="ARBA00022801"/>
    </source>
</evidence>
<proteinExistence type="predicted"/>
<keyword evidence="2" id="KW-0597">Phosphoprotein</keyword>
<evidence type="ECO:0000256" key="13">
    <source>
        <dbReference type="ARBA" id="ARBA00056274"/>
    </source>
</evidence>
<dbReference type="Pfam" id="PF07228">
    <property type="entry name" value="SpoIIE"/>
    <property type="match status" value="1"/>
</dbReference>
<name>A0A3A9WHP1_9ACTN</name>
<evidence type="ECO:0000256" key="11">
    <source>
        <dbReference type="ARBA" id="ARBA00023211"/>
    </source>
</evidence>
<evidence type="ECO:0000256" key="4">
    <source>
        <dbReference type="ARBA" id="ARBA00022723"/>
    </source>
</evidence>
<dbReference type="FunFam" id="3.30.450.40:FF:000035">
    <property type="entry name" value="PAS sensor protein"/>
    <property type="match status" value="1"/>
</dbReference>
<dbReference type="Pfam" id="PF13492">
    <property type="entry name" value="GAF_3"/>
    <property type="match status" value="1"/>
</dbReference>
<dbReference type="SMART" id="SM00091">
    <property type="entry name" value="PAS"/>
    <property type="match status" value="1"/>
</dbReference>
<dbReference type="SMART" id="SM00065">
    <property type="entry name" value="GAF"/>
    <property type="match status" value="1"/>
</dbReference>
<evidence type="ECO:0000259" key="16">
    <source>
        <dbReference type="PROSITE" id="PS50112"/>
    </source>
</evidence>
<evidence type="ECO:0000256" key="14">
    <source>
        <dbReference type="ARBA" id="ARBA00075117"/>
    </source>
</evidence>
<dbReference type="Gene3D" id="3.30.450.40">
    <property type="match status" value="1"/>
</dbReference>
<sequence length="571" mass="61072">MVEFLAAEPDILRAVFVNLNAGMILTDRDARINAVNPHAEELLALAARDMLGKDFHDLLHRRGDGTLEARDECPLLGVFDDTRMARVDTDSFLRGDGELLPVSWSAAPVTVDGDTIGVVTLFEDATEHRAAQDHQAAHLAAVEDLAQRLTLVGEITEVLTQTLEAEEALNRLGRLLVPRLADWAAVDLRVADGEVRRVAVVGPQGRDVGREGGQGALSAIPETSRSVLVRVLRGSEAVLLGPDEIAAPPDSPLAVVHTTFLHALGATSAVVVPLSTPRQVMGALTVARTDEERPLSAEDLPLIRDIGRRAGLAIDNARLFERQRDIAATMQRNLLPKLPDIAPLELAARYQPAPRGSQVGGDWYDALILPDGAIGLAIGDVVGHDLSAAAGMAELRNMLRALAWDRAEPPSAIVSRLDESMQAITDVQMATLILARIERVGSGATHEAAAPEGWQVRWTSAGHPPPLLVTGEGRAQYLEEGQELLLGARLGKPPLRPDGLEPLPPGATVLLYTDGLVEMATSDLDTGLNRLRRHAMALASRPLDELCDGILERMPPGGADDIALLALRVPG</sequence>
<dbReference type="GO" id="GO:0004722">
    <property type="term" value="F:protein serine/threonine phosphatase activity"/>
    <property type="evidence" value="ECO:0007669"/>
    <property type="project" value="UniProtKB-EC"/>
</dbReference>
<dbReference type="FunFam" id="3.60.40.10:FF:000005">
    <property type="entry name" value="Serine/threonine protein phosphatase"/>
    <property type="match status" value="1"/>
</dbReference>
<dbReference type="NCBIfam" id="TIGR00229">
    <property type="entry name" value="sensory_box"/>
    <property type="match status" value="1"/>
</dbReference>
<accession>A0A3A9WHP1</accession>
<dbReference type="SUPFAM" id="SSF55781">
    <property type="entry name" value="GAF domain-like"/>
    <property type="match status" value="1"/>
</dbReference>
<dbReference type="PANTHER" id="PTHR43156:SF2">
    <property type="entry name" value="STAGE II SPORULATION PROTEIN E"/>
    <property type="match status" value="1"/>
</dbReference>
<dbReference type="InterPro" id="IPR036457">
    <property type="entry name" value="PPM-type-like_dom_sf"/>
</dbReference>
<evidence type="ECO:0000313" key="19">
    <source>
        <dbReference type="Proteomes" id="UP000268652"/>
    </source>
</evidence>
<reference evidence="19 20" key="1">
    <citation type="submission" date="2018-09" db="EMBL/GenBank/DDBJ databases">
        <title>Streptomyces sp. nov. DS1-2, an endophytic actinomycete isolated from roots of Dendrobium scabrilingue.</title>
        <authorList>
            <person name="Kuncharoen N."/>
            <person name="Kudo T."/>
            <person name="Ohkuma M."/>
            <person name="Yuki M."/>
            <person name="Tanasupawat S."/>
        </authorList>
    </citation>
    <scope>NUCLEOTIDE SEQUENCE [LARGE SCALE GENOMIC DNA]</scope>
    <source>
        <strain evidence="17 20">AZ1-7</strain>
        <strain evidence="18 19">DS1-2</strain>
    </source>
</reference>
<dbReference type="PROSITE" id="PS50112">
    <property type="entry name" value="PAS"/>
    <property type="match status" value="1"/>
</dbReference>
<dbReference type="GO" id="GO:0005524">
    <property type="term" value="F:ATP binding"/>
    <property type="evidence" value="ECO:0007669"/>
    <property type="project" value="UniProtKB-KW"/>
</dbReference>
<dbReference type="Gene3D" id="3.60.40.10">
    <property type="entry name" value="PPM-type phosphatase domain"/>
    <property type="match status" value="1"/>
</dbReference>
<dbReference type="Proteomes" id="UP000268652">
    <property type="component" value="Unassembled WGS sequence"/>
</dbReference>
<dbReference type="InterPro" id="IPR003018">
    <property type="entry name" value="GAF"/>
</dbReference>
<evidence type="ECO:0000256" key="12">
    <source>
        <dbReference type="ARBA" id="ARBA00047761"/>
    </source>
</evidence>
<keyword evidence="11" id="KW-0464">Manganese</keyword>
<dbReference type="CDD" id="cd00130">
    <property type="entry name" value="PAS"/>
    <property type="match status" value="1"/>
</dbReference>
<organism evidence="17 20">
    <name type="scientific">Streptomyces radicis</name>
    <dbReference type="NCBI Taxonomy" id="1750517"/>
    <lineage>
        <taxon>Bacteria</taxon>
        <taxon>Bacillati</taxon>
        <taxon>Actinomycetota</taxon>
        <taxon>Actinomycetes</taxon>
        <taxon>Kitasatosporales</taxon>
        <taxon>Streptomycetaceae</taxon>
        <taxon>Streptomyces</taxon>
    </lineage>
</organism>
<comment type="function">
    <text evidence="13">Primarily acts as an independent SigF regulator that is sensitive to the osmosensory signal, mediating the cross talk of PknD with the SigF regulon. Possesses both phosphatase and kinase activities. The kinase domain functions as a classic anti-sigma factor-like kinase to phosphorylate the anti-anti-sigma factor domain at the canonical regulatory site, and the phosphatase domain antagonizes this activity.</text>
</comment>
<keyword evidence="6" id="KW-0418">Kinase</keyword>
<comment type="catalytic activity">
    <reaction evidence="12">
        <text>O-phospho-L-seryl-[protein] + H2O = L-seryl-[protein] + phosphate</text>
        <dbReference type="Rhea" id="RHEA:20629"/>
        <dbReference type="Rhea" id="RHEA-COMP:9863"/>
        <dbReference type="Rhea" id="RHEA-COMP:11604"/>
        <dbReference type="ChEBI" id="CHEBI:15377"/>
        <dbReference type="ChEBI" id="CHEBI:29999"/>
        <dbReference type="ChEBI" id="CHEBI:43474"/>
        <dbReference type="ChEBI" id="CHEBI:83421"/>
        <dbReference type="EC" id="3.1.3.16"/>
    </reaction>
</comment>
<evidence type="ECO:0000256" key="8">
    <source>
        <dbReference type="ARBA" id="ARBA00022840"/>
    </source>
</evidence>
<keyword evidence="9" id="KW-0460">Magnesium</keyword>
<dbReference type="SUPFAM" id="SSF55785">
    <property type="entry name" value="PYP-like sensor domain (PAS domain)"/>
    <property type="match status" value="1"/>
</dbReference>
<evidence type="ECO:0000256" key="2">
    <source>
        <dbReference type="ARBA" id="ARBA00022553"/>
    </source>
</evidence>
<dbReference type="InterPro" id="IPR000014">
    <property type="entry name" value="PAS"/>
</dbReference>
<dbReference type="PANTHER" id="PTHR43156">
    <property type="entry name" value="STAGE II SPORULATION PROTEIN E-RELATED"/>
    <property type="match status" value="1"/>
</dbReference>
<keyword evidence="10" id="KW-0904">Protein phosphatase</keyword>
<dbReference type="EMBL" id="RBDY01000009">
    <property type="protein sequence ID" value="RKN22845.1"/>
    <property type="molecule type" value="Genomic_DNA"/>
</dbReference>
<dbReference type="InterPro" id="IPR052016">
    <property type="entry name" value="Bact_Sigma-Reg"/>
</dbReference>
<evidence type="ECO:0000313" key="17">
    <source>
        <dbReference type="EMBL" id="RKN08964.1"/>
    </source>
</evidence>
<dbReference type="SUPFAM" id="SSF81606">
    <property type="entry name" value="PP2C-like"/>
    <property type="match status" value="1"/>
</dbReference>
<gene>
    <name evidence="18" type="ORF">D7318_14975</name>
    <name evidence="17" type="ORF">D7319_13580</name>
</gene>
<evidence type="ECO:0000256" key="10">
    <source>
        <dbReference type="ARBA" id="ARBA00022912"/>
    </source>
</evidence>
<protein>
    <recommendedName>
        <fullName evidence="1">protein-serine/threonine phosphatase</fullName>
        <ecNumber evidence="1">3.1.3.16</ecNumber>
    </recommendedName>
    <alternativeName>
        <fullName evidence="15">Protein-serine/threonine phosphatase</fullName>
    </alternativeName>
    <alternativeName>
        <fullName evidence="14">Serine/threonine-protein kinase</fullName>
    </alternativeName>
</protein>
<keyword evidence="4" id="KW-0479">Metal-binding</keyword>
<comment type="caution">
    <text evidence="17">The sequence shown here is derived from an EMBL/GenBank/DDBJ whole genome shotgun (WGS) entry which is preliminary data.</text>
</comment>
<dbReference type="AlphaFoldDB" id="A0A3A9WHP1"/>
<dbReference type="InterPro" id="IPR035965">
    <property type="entry name" value="PAS-like_dom_sf"/>
</dbReference>
<dbReference type="Gene3D" id="3.30.450.20">
    <property type="entry name" value="PAS domain"/>
    <property type="match status" value="1"/>
</dbReference>
<dbReference type="InterPro" id="IPR029016">
    <property type="entry name" value="GAF-like_dom_sf"/>
</dbReference>
<keyword evidence="5" id="KW-0547">Nucleotide-binding</keyword>
<evidence type="ECO:0000256" key="5">
    <source>
        <dbReference type="ARBA" id="ARBA00022741"/>
    </source>
</evidence>
<dbReference type="OrthoDB" id="118142at2"/>
<dbReference type="SMART" id="SM00331">
    <property type="entry name" value="PP2C_SIG"/>
    <property type="match status" value="1"/>
</dbReference>
<evidence type="ECO:0000313" key="18">
    <source>
        <dbReference type="EMBL" id="RKN22845.1"/>
    </source>
</evidence>
<dbReference type="EMBL" id="RBDX01000009">
    <property type="protein sequence ID" value="RKN08964.1"/>
    <property type="molecule type" value="Genomic_DNA"/>
</dbReference>
<evidence type="ECO:0000313" key="20">
    <source>
        <dbReference type="Proteomes" id="UP000275024"/>
    </source>
</evidence>
<evidence type="ECO:0000256" key="6">
    <source>
        <dbReference type="ARBA" id="ARBA00022777"/>
    </source>
</evidence>
<dbReference type="GO" id="GO:0046872">
    <property type="term" value="F:metal ion binding"/>
    <property type="evidence" value="ECO:0007669"/>
    <property type="project" value="UniProtKB-KW"/>
</dbReference>
<dbReference type="Pfam" id="PF08448">
    <property type="entry name" value="PAS_4"/>
    <property type="match status" value="1"/>
</dbReference>
<keyword evidence="8" id="KW-0067">ATP-binding</keyword>
<dbReference type="GO" id="GO:0016301">
    <property type="term" value="F:kinase activity"/>
    <property type="evidence" value="ECO:0007669"/>
    <property type="project" value="UniProtKB-KW"/>
</dbReference>
<dbReference type="Proteomes" id="UP000275024">
    <property type="component" value="Unassembled WGS sequence"/>
</dbReference>
<evidence type="ECO:0000256" key="15">
    <source>
        <dbReference type="ARBA" id="ARBA00081350"/>
    </source>
</evidence>
<keyword evidence="19" id="KW-1185">Reference proteome</keyword>
<evidence type="ECO:0000256" key="9">
    <source>
        <dbReference type="ARBA" id="ARBA00022842"/>
    </source>
</evidence>
<keyword evidence="3" id="KW-0808">Transferase</keyword>
<dbReference type="InterPro" id="IPR013656">
    <property type="entry name" value="PAS_4"/>
</dbReference>
<evidence type="ECO:0000256" key="1">
    <source>
        <dbReference type="ARBA" id="ARBA00013081"/>
    </source>
</evidence>
<feature type="domain" description="PAS" evidence="16">
    <location>
        <begin position="8"/>
        <end position="60"/>
    </location>
</feature>
<dbReference type="EC" id="3.1.3.16" evidence="1"/>
<keyword evidence="7" id="KW-0378">Hydrolase</keyword>
<evidence type="ECO:0000256" key="3">
    <source>
        <dbReference type="ARBA" id="ARBA00022679"/>
    </source>
</evidence>
<dbReference type="InterPro" id="IPR001932">
    <property type="entry name" value="PPM-type_phosphatase-like_dom"/>
</dbReference>
<dbReference type="RefSeq" id="WP_120697579.1">
    <property type="nucleotide sequence ID" value="NZ_RBDX01000009.1"/>
</dbReference>